<dbReference type="EMBL" id="CP011390">
    <property type="protein sequence ID" value="ANE51412.1"/>
    <property type="molecule type" value="Genomic_DNA"/>
</dbReference>
<proteinExistence type="predicted"/>
<accession>A0A172TWQ5</accession>
<dbReference type="Pfam" id="PF16389">
    <property type="entry name" value="DUF4998"/>
    <property type="match status" value="1"/>
</dbReference>
<dbReference type="RefSeq" id="WP_066405408.1">
    <property type="nucleotide sequence ID" value="NZ_CP011390.1"/>
</dbReference>
<sequence>MKNIVWLLVMVIGTLSSCSKMNDTQKPYLNDGDLYYAGAPYNVVVISKVNSVDIQFKKTADPNILKYVIYWNNRANSQDVTPSEDAIEKVTIPNLAKGNYSFELIAVDKSGNKSKVVYAAGIVN</sequence>
<dbReference type="Gene3D" id="2.60.40.10">
    <property type="entry name" value="Immunoglobulins"/>
    <property type="match status" value="1"/>
</dbReference>
<evidence type="ECO:0000313" key="1">
    <source>
        <dbReference type="EMBL" id="ANE51412.1"/>
    </source>
</evidence>
<dbReference type="InterPro" id="IPR036116">
    <property type="entry name" value="FN3_sf"/>
</dbReference>
<name>A0A172TWQ5_9BACT</name>
<reference evidence="2" key="1">
    <citation type="submission" date="2015-01" db="EMBL/GenBank/DDBJ databases">
        <title>Flavisolibacter sp./LCS9/ whole genome sequencing.</title>
        <authorList>
            <person name="Kim M.K."/>
            <person name="Srinivasan S."/>
            <person name="Lee J.-J."/>
        </authorList>
    </citation>
    <scope>NUCLEOTIDE SEQUENCE [LARGE SCALE GENOMIC DNA]</scope>
    <source>
        <strain evidence="2">LCS9</strain>
    </source>
</reference>
<protein>
    <recommendedName>
        <fullName evidence="3">DUF4625 domain-containing protein</fullName>
    </recommendedName>
</protein>
<gene>
    <name evidence="1" type="ORF">SY85_13765</name>
</gene>
<dbReference type="OrthoDB" id="740324at2"/>
<evidence type="ECO:0000313" key="2">
    <source>
        <dbReference type="Proteomes" id="UP000077177"/>
    </source>
</evidence>
<keyword evidence="2" id="KW-1185">Reference proteome</keyword>
<dbReference type="KEGG" id="fla:SY85_13765"/>
<dbReference type="SUPFAM" id="SSF49265">
    <property type="entry name" value="Fibronectin type III"/>
    <property type="match status" value="1"/>
</dbReference>
<dbReference type="InterPro" id="IPR013783">
    <property type="entry name" value="Ig-like_fold"/>
</dbReference>
<reference evidence="1 2" key="2">
    <citation type="journal article" date="2016" name="Int. J. Syst. Evol. Microbiol.">
        <title>Flavisolibacter tropicus sp. nov., isolated from tropical soil.</title>
        <authorList>
            <person name="Lee J.J."/>
            <person name="Kang M.S."/>
            <person name="Kim G.S."/>
            <person name="Lee C.S."/>
            <person name="Lim S."/>
            <person name="Lee J."/>
            <person name="Roh S.H."/>
            <person name="Kang H."/>
            <person name="Ha J.M."/>
            <person name="Bae S."/>
            <person name="Jung H.Y."/>
            <person name="Kim M.K."/>
        </authorList>
    </citation>
    <scope>NUCLEOTIDE SEQUENCE [LARGE SCALE GENOMIC DNA]</scope>
    <source>
        <strain evidence="1 2">LCS9</strain>
    </source>
</reference>
<dbReference type="Proteomes" id="UP000077177">
    <property type="component" value="Chromosome"/>
</dbReference>
<dbReference type="STRING" id="1492898.SY85_13765"/>
<dbReference type="AlphaFoldDB" id="A0A172TWQ5"/>
<dbReference type="PROSITE" id="PS51257">
    <property type="entry name" value="PROKAR_LIPOPROTEIN"/>
    <property type="match status" value="1"/>
</dbReference>
<evidence type="ECO:0008006" key="3">
    <source>
        <dbReference type="Google" id="ProtNLM"/>
    </source>
</evidence>
<organism evidence="1 2">
    <name type="scientific">Flavisolibacter tropicus</name>
    <dbReference type="NCBI Taxonomy" id="1492898"/>
    <lineage>
        <taxon>Bacteria</taxon>
        <taxon>Pseudomonadati</taxon>
        <taxon>Bacteroidota</taxon>
        <taxon>Chitinophagia</taxon>
        <taxon>Chitinophagales</taxon>
        <taxon>Chitinophagaceae</taxon>
        <taxon>Flavisolibacter</taxon>
    </lineage>
</organism>